<name>A0A1V0NDZ4_LACLL</name>
<feature type="transmembrane region" description="Helical" evidence="1">
    <location>
        <begin position="12"/>
        <end position="30"/>
    </location>
</feature>
<evidence type="ECO:0000313" key="3">
    <source>
        <dbReference type="Proteomes" id="UP000192085"/>
    </source>
</evidence>
<keyword evidence="1" id="KW-1133">Transmembrane helix</keyword>
<sequence>MRKKIRDYLTKFVIFLVVFMTTSNMISMFFKNATTSEWILTIVISLIAAYQNLD</sequence>
<accession>A0A1V0NDZ4</accession>
<evidence type="ECO:0000313" key="2">
    <source>
        <dbReference type="EMBL" id="ARD98136.1"/>
    </source>
</evidence>
<dbReference type="EMBL" id="CP015897">
    <property type="protein sequence ID" value="ARD98136.1"/>
    <property type="molecule type" value="Genomic_DNA"/>
</dbReference>
<keyword evidence="1" id="KW-0812">Transmembrane</keyword>
<evidence type="ECO:0000256" key="1">
    <source>
        <dbReference type="SAM" id="Phobius"/>
    </source>
</evidence>
<dbReference type="AlphaFoldDB" id="A0A1V0NDZ4"/>
<dbReference type="Proteomes" id="UP000192085">
    <property type="component" value="Chromosome"/>
</dbReference>
<reference evidence="2 3" key="1">
    <citation type="journal article" date="2017" name="BMC Genomics">
        <title>Comparative and functional genomics of the Lactococcus lactis taxon; insights into evolution and niche adaptation.</title>
        <authorList>
            <person name="Kelleher P."/>
            <person name="Bottacini F."/>
            <person name="Mahony J."/>
            <person name="Kilcawley K.N."/>
            <person name="van Sinderen D."/>
        </authorList>
    </citation>
    <scope>NUCLEOTIDE SEQUENCE [LARGE SCALE GENOMIC DNA]</scope>
    <source>
        <strain evidence="2 3">275</strain>
    </source>
</reference>
<proteinExistence type="predicted"/>
<organism evidence="2 3">
    <name type="scientific">Lactococcus lactis subsp. lactis</name>
    <name type="common">Streptococcus lactis</name>
    <dbReference type="NCBI Taxonomy" id="1360"/>
    <lineage>
        <taxon>Bacteria</taxon>
        <taxon>Bacillati</taxon>
        <taxon>Bacillota</taxon>
        <taxon>Bacilli</taxon>
        <taxon>Lactobacillales</taxon>
        <taxon>Streptococcaceae</taxon>
        <taxon>Lactococcus</taxon>
    </lineage>
</organism>
<protein>
    <submittedName>
        <fullName evidence="2">Prophage protein</fullName>
    </submittedName>
</protein>
<keyword evidence="1" id="KW-0472">Membrane</keyword>
<gene>
    <name evidence="2" type="ORF">LL275_0500</name>
</gene>